<evidence type="ECO:0000313" key="1">
    <source>
        <dbReference type="EMBL" id="PPK35288.1"/>
    </source>
</evidence>
<dbReference type="EMBL" id="NIRS01000010">
    <property type="protein sequence ID" value="PPK35288.1"/>
    <property type="molecule type" value="Genomic_DNA"/>
</dbReference>
<keyword evidence="2" id="KW-1185">Reference proteome</keyword>
<name>A0A2S6FCY7_9PSED</name>
<protein>
    <submittedName>
        <fullName evidence="1">Uncharacterized protein</fullName>
    </submittedName>
</protein>
<proteinExistence type="predicted"/>
<dbReference type="Proteomes" id="UP000238541">
    <property type="component" value="Unassembled WGS sequence"/>
</dbReference>
<gene>
    <name evidence="1" type="ORF">CD175_29610</name>
</gene>
<organism evidence="1 2">
    <name type="scientific">Pseudomonas laurylsulfatiphila</name>
    <dbReference type="NCBI Taxonomy" id="2011015"/>
    <lineage>
        <taxon>Bacteria</taxon>
        <taxon>Pseudomonadati</taxon>
        <taxon>Pseudomonadota</taxon>
        <taxon>Gammaproteobacteria</taxon>
        <taxon>Pseudomonadales</taxon>
        <taxon>Pseudomonadaceae</taxon>
        <taxon>Pseudomonas</taxon>
    </lineage>
</organism>
<dbReference type="AlphaFoldDB" id="A0A2S6FCY7"/>
<sequence length="98" mass="10805">MFCHGFDLSPFAVEPAVNNVGVAGWRPFKPWPAGVCSVFDQVFLRNLKTALSTFLFEMNVCGISVDKPVDKSVIKLWKDPAEGRGYWLGAIAGLTRQS</sequence>
<accession>A0A2S6FCY7</accession>
<comment type="caution">
    <text evidence="1">The sequence shown here is derived from an EMBL/GenBank/DDBJ whole genome shotgun (WGS) entry which is preliminary data.</text>
</comment>
<evidence type="ECO:0000313" key="2">
    <source>
        <dbReference type="Proteomes" id="UP000238541"/>
    </source>
</evidence>
<reference evidence="2" key="1">
    <citation type="submission" date="2017-06" db="EMBL/GenBank/DDBJ databases">
        <authorList>
            <person name="Furmanczyk E.M."/>
        </authorList>
    </citation>
    <scope>NUCLEOTIDE SEQUENCE [LARGE SCALE GENOMIC DNA]</scope>
    <source>
        <strain evidence="2">AP3_16</strain>
    </source>
</reference>